<dbReference type="InterPro" id="IPR050177">
    <property type="entry name" value="Lipid_A_modif_metabolic_enz"/>
</dbReference>
<evidence type="ECO:0000313" key="2">
    <source>
        <dbReference type="EMBL" id="OAJ42750.1"/>
    </source>
</evidence>
<dbReference type="SUPFAM" id="SSF51735">
    <property type="entry name" value="NAD(P)-binding Rossmann-fold domains"/>
    <property type="match status" value="1"/>
</dbReference>
<feature type="domain" description="NAD-dependent epimerase/dehydratase" evidence="1">
    <location>
        <begin position="5"/>
        <end position="237"/>
    </location>
</feature>
<dbReference type="PANTHER" id="PTHR43245">
    <property type="entry name" value="BIFUNCTIONAL POLYMYXIN RESISTANCE PROTEIN ARNA"/>
    <property type="match status" value="1"/>
</dbReference>
<dbReference type="STRING" id="403673.A0A177WTK3"/>
<dbReference type="InterPro" id="IPR001509">
    <property type="entry name" value="Epimerase_deHydtase"/>
</dbReference>
<reference evidence="2 3" key="1">
    <citation type="submission" date="2006-10" db="EMBL/GenBank/DDBJ databases">
        <title>The Genome Sequence of Batrachochytrium dendrobatidis JEL423.</title>
        <authorList>
            <consortium name="The Broad Institute Genome Sequencing Platform"/>
            <person name="Birren B."/>
            <person name="Lander E."/>
            <person name="Galagan J."/>
            <person name="Cuomo C."/>
            <person name="Devon K."/>
            <person name="Jaffe D."/>
            <person name="Butler J."/>
            <person name="Alvarez P."/>
            <person name="Gnerre S."/>
            <person name="Grabherr M."/>
            <person name="Kleber M."/>
            <person name="Mauceli E."/>
            <person name="Brockman W."/>
            <person name="Young S."/>
            <person name="LaButti K."/>
            <person name="Sykes S."/>
            <person name="DeCaprio D."/>
            <person name="Crawford M."/>
            <person name="Koehrsen M."/>
            <person name="Engels R."/>
            <person name="Montgomery P."/>
            <person name="Pearson M."/>
            <person name="Howarth C."/>
            <person name="Larson L."/>
            <person name="White J."/>
            <person name="O'Leary S."/>
            <person name="Kodira C."/>
            <person name="Zeng Q."/>
            <person name="Yandava C."/>
            <person name="Alvarado L."/>
            <person name="Longcore J."/>
            <person name="James T."/>
        </authorList>
    </citation>
    <scope>NUCLEOTIDE SEQUENCE [LARGE SCALE GENOMIC DNA]</scope>
    <source>
        <strain evidence="2 3">JEL423</strain>
    </source>
</reference>
<proteinExistence type="predicted"/>
<dbReference type="Gene3D" id="3.40.50.720">
    <property type="entry name" value="NAD(P)-binding Rossmann-like Domain"/>
    <property type="match status" value="1"/>
</dbReference>
<gene>
    <name evidence="2" type="ORF">BDEG_26165</name>
</gene>
<evidence type="ECO:0000259" key="1">
    <source>
        <dbReference type="Pfam" id="PF01370"/>
    </source>
</evidence>
<accession>A0A177WTK3</accession>
<name>A0A177WTK3_BATDL</name>
<dbReference type="OrthoDB" id="16464at2759"/>
<dbReference type="PANTHER" id="PTHR43245:SF11">
    <property type="entry name" value="LD23561P"/>
    <property type="match status" value="1"/>
</dbReference>
<dbReference type="VEuPathDB" id="FungiDB:BDEG_26165"/>
<sequence>MAPNVLILGGVGFIGRNLVSLLVENNLAAYIRVVDKVLPATAYLSDAHKKVFADPKVEFKQANLVNAASAEKAFTREDNSQFDIVFNLAAETKYGQAEEVYDEKVYQLSMAVGKEAAKRGIKVFVEISTAQIYDAGKKPSAEDGKLKPWTLVAKSKLKAEEELKKLAGLNLIIARPAIVYGPNDVLGITPRLIIGAVYKHLKEEMTLLWTKDLKLNTVHVRDVARALWHMAATKDDKGGRVGDVVPGTTYNIVDKNDTDQGIVNKHIESIFGIKTGFQGTMISQFAKLNLDSVTEDVNDKHLQPWSELCKTGGIANTPLTPYLDKELLKDNSLSIEGIKIEKELEFKFDHPVMTEQLLREVIDGFIAQGIWPKDVTK</sequence>
<dbReference type="Pfam" id="PF01370">
    <property type="entry name" value="Epimerase"/>
    <property type="match status" value="1"/>
</dbReference>
<evidence type="ECO:0000313" key="3">
    <source>
        <dbReference type="Proteomes" id="UP000077115"/>
    </source>
</evidence>
<dbReference type="eggNOG" id="KOG1430">
    <property type="taxonomic scope" value="Eukaryota"/>
</dbReference>
<dbReference type="EMBL" id="DS022308">
    <property type="protein sequence ID" value="OAJ42750.1"/>
    <property type="molecule type" value="Genomic_DNA"/>
</dbReference>
<dbReference type="InterPro" id="IPR036291">
    <property type="entry name" value="NAD(P)-bd_dom_sf"/>
</dbReference>
<dbReference type="AlphaFoldDB" id="A0A177WTK3"/>
<organism evidence="2 3">
    <name type="scientific">Batrachochytrium dendrobatidis (strain JEL423)</name>
    <dbReference type="NCBI Taxonomy" id="403673"/>
    <lineage>
        <taxon>Eukaryota</taxon>
        <taxon>Fungi</taxon>
        <taxon>Fungi incertae sedis</taxon>
        <taxon>Chytridiomycota</taxon>
        <taxon>Chytridiomycota incertae sedis</taxon>
        <taxon>Chytridiomycetes</taxon>
        <taxon>Rhizophydiales</taxon>
        <taxon>Rhizophydiales incertae sedis</taxon>
        <taxon>Batrachochytrium</taxon>
    </lineage>
</organism>
<protein>
    <recommendedName>
        <fullName evidence="1">NAD-dependent epimerase/dehydratase domain-containing protein</fullName>
    </recommendedName>
</protein>
<dbReference type="Proteomes" id="UP000077115">
    <property type="component" value="Unassembled WGS sequence"/>
</dbReference>
<reference evidence="2 3" key="2">
    <citation type="submission" date="2016-05" db="EMBL/GenBank/DDBJ databases">
        <title>Lineage-specific infection strategies underlie the spectrum of fungal disease in amphibians.</title>
        <authorList>
            <person name="Cuomo C.A."/>
            <person name="Farrer R.A."/>
            <person name="James T."/>
            <person name="Longcore J."/>
            <person name="Birren B."/>
        </authorList>
    </citation>
    <scope>NUCLEOTIDE SEQUENCE [LARGE SCALE GENOMIC DNA]</scope>
    <source>
        <strain evidence="2 3">JEL423</strain>
    </source>
</reference>